<keyword evidence="4" id="KW-1185">Reference proteome</keyword>
<proteinExistence type="inferred from homology"/>
<evidence type="ECO:0000256" key="1">
    <source>
        <dbReference type="ARBA" id="ARBA00000032"/>
    </source>
</evidence>
<evidence type="ECO:0000313" key="5">
    <source>
        <dbReference type="RefSeq" id="XP_018330509.1"/>
    </source>
</evidence>
<dbReference type="CDD" id="cd07061">
    <property type="entry name" value="HP_HAP_like"/>
    <property type="match status" value="1"/>
</dbReference>
<dbReference type="RefSeq" id="XP_018330509.1">
    <property type="nucleotide sequence ID" value="XM_018475007.2"/>
</dbReference>
<keyword evidence="3" id="KW-0732">Signal</keyword>
<dbReference type="Gene3D" id="3.40.50.1240">
    <property type="entry name" value="Phosphoglycerate mutase-like"/>
    <property type="match status" value="1"/>
</dbReference>
<dbReference type="STRING" id="224129.A0A1W4X348"/>
<gene>
    <name evidence="5" type="primary">LOC108740634</name>
</gene>
<sequence length="359" mass="41559">MNTITLFFLVSFMSVGQNKKINGNLSLLQILFRHGERSPTETYNNDPYKNYDWPGGLGFLTNRGKMQMYTLGQQLRERYSDYLPEYYLPEEVLTYSSYSDRCLISAELLLAGLYPPVGQQIWNPDLLWQPIPVHYNPRNLDNIIAMKQPCKKYKEAFNEISAVRLNESIKKYPDIYRYLTEHTGSEIKTIGDIEFLYSTLEIEDLNNLTLPNWTKRYYPEPMKTLTAESLALYSYTPLLKRLSGGVFLKNVTDNMLQKVENNTTNKLILFSGHDLTVVNVMRSLGLDELLKPEFAATIIFELHKEREVKVLYKKNVNDDFNEMSIPGCQSSCELSNLVKVLDPVLPKNWNEECIKNVIV</sequence>
<protein>
    <submittedName>
        <fullName evidence="5">Venom acid phosphatase Acph-1</fullName>
    </submittedName>
</protein>
<reference evidence="5" key="1">
    <citation type="submission" date="2025-08" db="UniProtKB">
        <authorList>
            <consortium name="RefSeq"/>
        </authorList>
    </citation>
    <scope>IDENTIFICATION</scope>
    <source>
        <tissue evidence="5">Entire body</tissue>
    </source>
</reference>
<dbReference type="InterPro" id="IPR000560">
    <property type="entry name" value="His_Pase_clade-2"/>
</dbReference>
<organism evidence="4 5">
    <name type="scientific">Agrilus planipennis</name>
    <name type="common">Emerald ash borer</name>
    <name type="synonym">Agrilus marcopoli</name>
    <dbReference type="NCBI Taxonomy" id="224129"/>
    <lineage>
        <taxon>Eukaryota</taxon>
        <taxon>Metazoa</taxon>
        <taxon>Ecdysozoa</taxon>
        <taxon>Arthropoda</taxon>
        <taxon>Hexapoda</taxon>
        <taxon>Insecta</taxon>
        <taxon>Pterygota</taxon>
        <taxon>Neoptera</taxon>
        <taxon>Endopterygota</taxon>
        <taxon>Coleoptera</taxon>
        <taxon>Polyphaga</taxon>
        <taxon>Elateriformia</taxon>
        <taxon>Buprestoidea</taxon>
        <taxon>Buprestidae</taxon>
        <taxon>Agrilinae</taxon>
        <taxon>Agrilus</taxon>
    </lineage>
</organism>
<dbReference type="InterPro" id="IPR033379">
    <property type="entry name" value="Acid_Pase_AS"/>
</dbReference>
<dbReference type="PROSITE" id="PS00616">
    <property type="entry name" value="HIS_ACID_PHOSPHAT_1"/>
    <property type="match status" value="1"/>
</dbReference>
<evidence type="ECO:0000313" key="4">
    <source>
        <dbReference type="Proteomes" id="UP000192223"/>
    </source>
</evidence>
<evidence type="ECO:0000256" key="3">
    <source>
        <dbReference type="SAM" id="SignalP"/>
    </source>
</evidence>
<dbReference type="AlphaFoldDB" id="A0A1W4X348"/>
<dbReference type="Pfam" id="PF00328">
    <property type="entry name" value="His_Phos_2"/>
    <property type="match status" value="1"/>
</dbReference>
<comment type="catalytic activity">
    <reaction evidence="1">
        <text>a phosphate monoester + H2O = an alcohol + phosphate</text>
        <dbReference type="Rhea" id="RHEA:15017"/>
        <dbReference type="ChEBI" id="CHEBI:15377"/>
        <dbReference type="ChEBI" id="CHEBI:30879"/>
        <dbReference type="ChEBI" id="CHEBI:43474"/>
        <dbReference type="ChEBI" id="CHEBI:67140"/>
        <dbReference type="EC" id="3.1.3.2"/>
    </reaction>
</comment>
<feature type="signal peptide" evidence="3">
    <location>
        <begin position="1"/>
        <end position="18"/>
    </location>
</feature>
<comment type="similarity">
    <text evidence="2">Belongs to the histidine acid phosphatase family.</text>
</comment>
<feature type="chain" id="PRO_5010746512" evidence="3">
    <location>
        <begin position="19"/>
        <end position="359"/>
    </location>
</feature>
<dbReference type="GO" id="GO:0003993">
    <property type="term" value="F:acid phosphatase activity"/>
    <property type="evidence" value="ECO:0007669"/>
    <property type="project" value="UniProtKB-EC"/>
</dbReference>
<name>A0A1W4X348_AGRPL</name>
<accession>A0A1W4X348</accession>
<evidence type="ECO:0000256" key="2">
    <source>
        <dbReference type="ARBA" id="ARBA00005375"/>
    </source>
</evidence>
<dbReference type="SUPFAM" id="SSF53254">
    <property type="entry name" value="Phosphoglycerate mutase-like"/>
    <property type="match status" value="1"/>
</dbReference>
<dbReference type="PANTHER" id="PTHR11567:SF19">
    <property type="entry name" value="GH19849P"/>
    <property type="match status" value="1"/>
</dbReference>
<dbReference type="KEGG" id="apln:108740634"/>
<dbReference type="GeneID" id="108740634"/>
<dbReference type="InterPro" id="IPR050645">
    <property type="entry name" value="Histidine_acid_phosphatase"/>
</dbReference>
<dbReference type="FunCoup" id="A0A1W4X348">
    <property type="interactions" value="188"/>
</dbReference>
<dbReference type="PANTHER" id="PTHR11567">
    <property type="entry name" value="ACID PHOSPHATASE-RELATED"/>
    <property type="match status" value="1"/>
</dbReference>
<dbReference type="Proteomes" id="UP000192223">
    <property type="component" value="Unplaced"/>
</dbReference>
<dbReference type="InterPro" id="IPR029033">
    <property type="entry name" value="His_PPase_superfam"/>
</dbReference>
<dbReference type="InParanoid" id="A0A1W4X348"/>
<dbReference type="OrthoDB" id="258392at2759"/>